<keyword evidence="2" id="KW-1185">Reference proteome</keyword>
<dbReference type="Proteomes" id="UP001055102">
    <property type="component" value="Unassembled WGS sequence"/>
</dbReference>
<evidence type="ECO:0000313" key="1">
    <source>
        <dbReference type="EMBL" id="GJE08363.1"/>
    </source>
</evidence>
<reference evidence="1" key="2">
    <citation type="submission" date="2021-08" db="EMBL/GenBank/DDBJ databases">
        <authorList>
            <person name="Tani A."/>
            <person name="Ola A."/>
            <person name="Ogura Y."/>
            <person name="Katsura K."/>
            <person name="Hayashi T."/>
        </authorList>
    </citation>
    <scope>NUCLEOTIDE SEQUENCE</scope>
    <source>
        <strain evidence="1">LMG 23639</strain>
    </source>
</reference>
<comment type="caution">
    <text evidence="1">The sequence shown here is derived from an EMBL/GenBank/DDBJ whole genome shotgun (WGS) entry which is preliminary data.</text>
</comment>
<accession>A0ABQ4T2F4</accession>
<proteinExistence type="predicted"/>
<dbReference type="RefSeq" id="WP_238278046.1">
    <property type="nucleotide sequence ID" value="NZ_BPQR01000076.1"/>
</dbReference>
<reference evidence="1" key="1">
    <citation type="journal article" date="2021" name="Front. Microbiol.">
        <title>Comprehensive Comparative Genomics and Phenotyping of Methylobacterium Species.</title>
        <authorList>
            <person name="Alessa O."/>
            <person name="Ogura Y."/>
            <person name="Fujitani Y."/>
            <person name="Takami H."/>
            <person name="Hayashi T."/>
            <person name="Sahin N."/>
            <person name="Tani A."/>
        </authorList>
    </citation>
    <scope>NUCLEOTIDE SEQUENCE</scope>
    <source>
        <strain evidence="1">LMG 23639</strain>
    </source>
</reference>
<gene>
    <name evidence="1" type="ORF">AOPFMNJM_3700</name>
</gene>
<protein>
    <submittedName>
        <fullName evidence="1">Uncharacterized protein</fullName>
    </submittedName>
</protein>
<sequence>MAFKAGQRVRMLLACEGATAEDREICFPPGVAGFIDQVDERGFYHVVVGPPGDDSSIIVCVGADEMEALPEPRVTARAVAYSSIVGTGIMLCDERGACVGQLRLQGIAGGRAAQEALRDRIVDAINFASGERRVHHTKRDTDYAVIAGKALFQASNFNPGCDWRPIIDGDPVTVYRNAHGQTFVRFPDEMASPRFEEI</sequence>
<evidence type="ECO:0000313" key="2">
    <source>
        <dbReference type="Proteomes" id="UP001055102"/>
    </source>
</evidence>
<name>A0ABQ4T2F4_9HYPH</name>
<organism evidence="1 2">
    <name type="scientific">Methylobacterium jeotgali</name>
    <dbReference type="NCBI Taxonomy" id="381630"/>
    <lineage>
        <taxon>Bacteria</taxon>
        <taxon>Pseudomonadati</taxon>
        <taxon>Pseudomonadota</taxon>
        <taxon>Alphaproteobacteria</taxon>
        <taxon>Hyphomicrobiales</taxon>
        <taxon>Methylobacteriaceae</taxon>
        <taxon>Methylobacterium</taxon>
    </lineage>
</organism>
<dbReference type="EMBL" id="BPQR01000076">
    <property type="protein sequence ID" value="GJE08363.1"/>
    <property type="molecule type" value="Genomic_DNA"/>
</dbReference>